<sequence>METPLETRHTYHCMFCGSELVLRTNAALSCLECPSCPHMEFTVDYCPCNLKDCTALVLTTTDNWYDEDWATLTPVTDATGYVA</sequence>
<reference evidence="1" key="1">
    <citation type="journal article" date="2015" name="Nature">
        <title>Complex archaea that bridge the gap between prokaryotes and eukaryotes.</title>
        <authorList>
            <person name="Spang A."/>
            <person name="Saw J.H."/>
            <person name="Jorgensen S.L."/>
            <person name="Zaremba-Niedzwiedzka K."/>
            <person name="Martijn J."/>
            <person name="Lind A.E."/>
            <person name="van Eijk R."/>
            <person name="Schleper C."/>
            <person name="Guy L."/>
            <person name="Ettema T.J."/>
        </authorList>
    </citation>
    <scope>NUCLEOTIDE SEQUENCE</scope>
</reference>
<gene>
    <name evidence="1" type="ORF">LCGC14_0713530</name>
</gene>
<accession>A0A0F9QZT8</accession>
<name>A0A0F9QZT8_9ZZZZ</name>
<evidence type="ECO:0000313" key="1">
    <source>
        <dbReference type="EMBL" id="KKN42412.1"/>
    </source>
</evidence>
<comment type="caution">
    <text evidence="1">The sequence shown here is derived from an EMBL/GenBank/DDBJ whole genome shotgun (WGS) entry which is preliminary data.</text>
</comment>
<protein>
    <submittedName>
        <fullName evidence="1">Uncharacterized protein</fullName>
    </submittedName>
</protein>
<dbReference type="EMBL" id="LAZR01001582">
    <property type="protein sequence ID" value="KKN42412.1"/>
    <property type="molecule type" value="Genomic_DNA"/>
</dbReference>
<organism evidence="1">
    <name type="scientific">marine sediment metagenome</name>
    <dbReference type="NCBI Taxonomy" id="412755"/>
    <lineage>
        <taxon>unclassified sequences</taxon>
        <taxon>metagenomes</taxon>
        <taxon>ecological metagenomes</taxon>
    </lineage>
</organism>
<dbReference type="AlphaFoldDB" id="A0A0F9QZT8"/>
<proteinExistence type="predicted"/>